<proteinExistence type="predicted"/>
<sequence length="395" mass="43003">MPEPTSGSSTKTISEGLTAGSTEHSAATSAGAGGQARPHSDICRCTMCMKSKLDDEVAASHEHALKSTMVDRRNPDNPIRPLMKAMEAHAILRAGTQVDLLAVTGLQADDLPISYDAEPVEPEELIVEATWKHRSVEAARSGRDASVFGGLGVLLIPKDIKLVDIPKMNALAVPPSFLKHYGAELISLKEPVTIDPVAHKELEELYLVQYDFDKDYIEQYVMNIAGGGGLFVETHPFAHVFTPLSRDCSGALILGVNLGDGRFSFAAFQIPFGFTMKIGANVIHGDSFFVGPYAIALTETDLADSVLFKQETPERGIQRVSQRAVAPAQLPILAEYRLARTINNLMMIDKIRHEGAAGKGLSFFQQLPTEVLTRVSDLSEEAEEAYEERLKMLGR</sequence>
<name>A0A0W0X0K7_9GAMM</name>
<protein>
    <submittedName>
        <fullName evidence="2">Uncharacterized protein</fullName>
    </submittedName>
</protein>
<accession>A0A0W0X0K7</accession>
<feature type="compositionally biased region" description="Low complexity" evidence="1">
    <location>
        <begin position="18"/>
        <end position="30"/>
    </location>
</feature>
<evidence type="ECO:0000313" key="3">
    <source>
        <dbReference type="Proteomes" id="UP000054858"/>
    </source>
</evidence>
<gene>
    <name evidence="2" type="ORF">Loak_1728</name>
</gene>
<dbReference type="Proteomes" id="UP000054858">
    <property type="component" value="Unassembled WGS sequence"/>
</dbReference>
<comment type="caution">
    <text evidence="2">The sequence shown here is derived from an EMBL/GenBank/DDBJ whole genome shotgun (WGS) entry which is preliminary data.</text>
</comment>
<feature type="compositionally biased region" description="Polar residues" evidence="1">
    <location>
        <begin position="1"/>
        <end position="15"/>
    </location>
</feature>
<reference evidence="2 3" key="1">
    <citation type="submission" date="2015-11" db="EMBL/GenBank/DDBJ databases">
        <title>Genomic analysis of 38 Legionella species identifies large and diverse effector repertoires.</title>
        <authorList>
            <person name="Burstein D."/>
            <person name="Amaro F."/>
            <person name="Zusman T."/>
            <person name="Lifshitz Z."/>
            <person name="Cohen O."/>
            <person name="Gilbert J.A."/>
            <person name="Pupko T."/>
            <person name="Shuman H.A."/>
            <person name="Segal G."/>
        </authorList>
    </citation>
    <scope>NUCLEOTIDE SEQUENCE [LARGE SCALE GENOMIC DNA]</scope>
    <source>
        <strain evidence="2 3">Oak Ridge-10</strain>
    </source>
</reference>
<dbReference type="PATRIC" id="fig|29423.5.peg.1809"/>
<organism evidence="2 3">
    <name type="scientific">Legionella oakridgensis</name>
    <dbReference type="NCBI Taxonomy" id="29423"/>
    <lineage>
        <taxon>Bacteria</taxon>
        <taxon>Pseudomonadati</taxon>
        <taxon>Pseudomonadota</taxon>
        <taxon>Gammaproteobacteria</taxon>
        <taxon>Legionellales</taxon>
        <taxon>Legionellaceae</taxon>
        <taxon>Legionella</taxon>
    </lineage>
</organism>
<dbReference type="EMBL" id="LNYP01000029">
    <property type="protein sequence ID" value="KTD38052.1"/>
    <property type="molecule type" value="Genomic_DNA"/>
</dbReference>
<evidence type="ECO:0000256" key="1">
    <source>
        <dbReference type="SAM" id="MobiDB-lite"/>
    </source>
</evidence>
<evidence type="ECO:0000313" key="2">
    <source>
        <dbReference type="EMBL" id="KTD38052.1"/>
    </source>
</evidence>
<feature type="region of interest" description="Disordered" evidence="1">
    <location>
        <begin position="1"/>
        <end position="39"/>
    </location>
</feature>
<dbReference type="AlphaFoldDB" id="A0A0W0X0K7"/>
<dbReference type="RefSeq" id="WP_025385734.1">
    <property type="nucleotide sequence ID" value="NZ_LCUA01000004.1"/>
</dbReference>